<dbReference type="Pfam" id="PF13923">
    <property type="entry name" value="zf-C3HC4_2"/>
    <property type="match status" value="1"/>
</dbReference>
<dbReference type="InterPro" id="IPR012227">
    <property type="entry name" value="TNF_rcpt-assoc_TRAF_met"/>
</dbReference>
<dbReference type="PROSITE" id="PS50089">
    <property type="entry name" value="ZF_RING_2"/>
    <property type="match status" value="1"/>
</dbReference>
<dbReference type="InterPro" id="IPR002083">
    <property type="entry name" value="MATH/TRAF_dom"/>
</dbReference>
<gene>
    <name evidence="11" type="ORF">PLOB_00048973</name>
</gene>
<evidence type="ECO:0000256" key="5">
    <source>
        <dbReference type="ARBA" id="ARBA00022771"/>
    </source>
</evidence>
<dbReference type="Gene3D" id="2.60.210.10">
    <property type="entry name" value="Apoptosis, Tumor Necrosis Factor Receptor Associated Protein 2, Chain A"/>
    <property type="match status" value="1"/>
</dbReference>
<keyword evidence="2" id="KW-0963">Cytoplasm</keyword>
<comment type="caution">
    <text evidence="11">The sequence shown here is derived from an EMBL/GenBank/DDBJ whole genome shotgun (WGS) entry which is preliminary data.</text>
</comment>
<dbReference type="Pfam" id="PF21355">
    <property type="entry name" value="TRAF-mep_MATH"/>
    <property type="match status" value="1"/>
</dbReference>
<organism evidence="11 12">
    <name type="scientific">Porites lobata</name>
    <dbReference type="NCBI Taxonomy" id="104759"/>
    <lineage>
        <taxon>Eukaryota</taxon>
        <taxon>Metazoa</taxon>
        <taxon>Cnidaria</taxon>
        <taxon>Anthozoa</taxon>
        <taxon>Hexacorallia</taxon>
        <taxon>Scleractinia</taxon>
        <taxon>Fungiina</taxon>
        <taxon>Poritidae</taxon>
        <taxon>Porites</taxon>
    </lineage>
</organism>
<dbReference type="PIRSF" id="PIRSF015614">
    <property type="entry name" value="TRAF"/>
    <property type="match status" value="1"/>
</dbReference>
<protein>
    <recommendedName>
        <fullName evidence="13">TNF receptor-associated factor 4</fullName>
    </recommendedName>
</protein>
<keyword evidence="4" id="KW-0677">Repeat</keyword>
<evidence type="ECO:0000256" key="3">
    <source>
        <dbReference type="ARBA" id="ARBA00022723"/>
    </source>
</evidence>
<dbReference type="InterPro" id="IPR017907">
    <property type="entry name" value="Znf_RING_CS"/>
</dbReference>
<dbReference type="InterPro" id="IPR001293">
    <property type="entry name" value="Znf_TRAF"/>
</dbReference>
<evidence type="ECO:0008006" key="13">
    <source>
        <dbReference type="Google" id="ProtNLM"/>
    </source>
</evidence>
<dbReference type="InterPro" id="IPR001841">
    <property type="entry name" value="Znf_RING"/>
</dbReference>
<keyword evidence="3 7" id="KW-0479">Metal-binding</keyword>
<evidence type="ECO:0000259" key="10">
    <source>
        <dbReference type="PROSITE" id="PS50145"/>
    </source>
</evidence>
<dbReference type="InterPro" id="IPR008974">
    <property type="entry name" value="TRAF-like"/>
</dbReference>
<dbReference type="PROSITE" id="PS50144">
    <property type="entry name" value="MATH"/>
    <property type="match status" value="1"/>
</dbReference>
<keyword evidence="12" id="KW-1185">Reference proteome</keyword>
<name>A0ABN8PWN5_9CNID</name>
<dbReference type="Pfam" id="PF02176">
    <property type="entry name" value="zf-TRAF"/>
    <property type="match status" value="1"/>
</dbReference>
<dbReference type="Gene3D" id="3.30.40.10">
    <property type="entry name" value="Zinc/RING finger domain, C3HC4 (zinc finger)"/>
    <property type="match status" value="3"/>
</dbReference>
<dbReference type="InterPro" id="IPR013083">
    <property type="entry name" value="Znf_RING/FYVE/PHD"/>
</dbReference>
<comment type="subcellular location">
    <subcellularLocation>
        <location evidence="1">Cytoplasm</location>
    </subcellularLocation>
</comment>
<feature type="zinc finger region" description="TRAF-type" evidence="7">
    <location>
        <begin position="106"/>
        <end position="162"/>
    </location>
</feature>
<evidence type="ECO:0000256" key="1">
    <source>
        <dbReference type="ARBA" id="ARBA00004496"/>
    </source>
</evidence>
<feature type="domain" description="MATH" evidence="9">
    <location>
        <begin position="275"/>
        <end position="423"/>
    </location>
</feature>
<accession>A0ABN8PWN5</accession>
<dbReference type="EMBL" id="CALNXK010000093">
    <property type="protein sequence ID" value="CAH3152280.1"/>
    <property type="molecule type" value="Genomic_DNA"/>
</dbReference>
<evidence type="ECO:0000256" key="7">
    <source>
        <dbReference type="PROSITE-ProRule" id="PRU00207"/>
    </source>
</evidence>
<dbReference type="PROSITE" id="PS00518">
    <property type="entry name" value="ZF_RING_1"/>
    <property type="match status" value="1"/>
</dbReference>
<keyword evidence="6 7" id="KW-0862">Zinc</keyword>
<feature type="domain" description="RING-type" evidence="8">
    <location>
        <begin position="19"/>
        <end position="63"/>
    </location>
</feature>
<evidence type="ECO:0000313" key="11">
    <source>
        <dbReference type="EMBL" id="CAH3152280.1"/>
    </source>
</evidence>
<dbReference type="CDD" id="cd00270">
    <property type="entry name" value="MATH_TRAF_C"/>
    <property type="match status" value="1"/>
</dbReference>
<dbReference type="Proteomes" id="UP001159405">
    <property type="component" value="Unassembled WGS sequence"/>
</dbReference>
<dbReference type="SUPFAM" id="SSF57850">
    <property type="entry name" value="RING/U-box"/>
    <property type="match status" value="1"/>
</dbReference>
<evidence type="ECO:0000259" key="8">
    <source>
        <dbReference type="PROSITE" id="PS50089"/>
    </source>
</evidence>
<dbReference type="SMART" id="SM00184">
    <property type="entry name" value="RING"/>
    <property type="match status" value="1"/>
</dbReference>
<evidence type="ECO:0000256" key="4">
    <source>
        <dbReference type="ARBA" id="ARBA00022737"/>
    </source>
</evidence>
<keyword evidence="5 7" id="KW-0863">Zinc-finger</keyword>
<evidence type="ECO:0000259" key="9">
    <source>
        <dbReference type="PROSITE" id="PS50144"/>
    </source>
</evidence>
<evidence type="ECO:0000256" key="6">
    <source>
        <dbReference type="ARBA" id="ARBA00022833"/>
    </source>
</evidence>
<dbReference type="SUPFAM" id="SSF49599">
    <property type="entry name" value="TRAF domain-like"/>
    <property type="match status" value="2"/>
</dbReference>
<evidence type="ECO:0000313" key="12">
    <source>
        <dbReference type="Proteomes" id="UP001159405"/>
    </source>
</evidence>
<feature type="domain" description="TRAF-type" evidence="10">
    <location>
        <begin position="106"/>
        <end position="162"/>
    </location>
</feature>
<dbReference type="PROSITE" id="PS50145">
    <property type="entry name" value="ZF_TRAF"/>
    <property type="match status" value="1"/>
</dbReference>
<evidence type="ECO:0000256" key="2">
    <source>
        <dbReference type="ARBA" id="ARBA00022490"/>
    </source>
</evidence>
<sequence length="434" mass="49565">MSFGYDEDFVSPIDEDLQCSICYLALREPVLTRCGHRFCRQCLDRHMARQKSQQQVVNCPIDREGLAHRKDIFPDKATGRKILSLFIRCPNTGCDWTGELREKKNHFDRCKRKPLKCPNVCGSFIARNKIESHVENECPLTVISCPYALMGCTEKIQRNKVEAHLQSTARIHLALTCSTFKETMEKLDVLQKQVGEFKESNIALSETLEATNSFVTAKVDALASKVDAQSGELASFNSALRAQIDADKREWKAVNVALIFKVHSQAKEVARLTNASPFVWKITGFSDVLKLAKNGRTKSIFTEFYTGKQGYKLNLRVDPDGDQTKRNRYLSLYVCIMKGDYDAILPWPFCEQVTFSVIDQQPDAAQRKNVVVVVRPNETPGFCCRPSVEQNPKLFQFRRLISHKLLKTRRYVKHDTLFLQVEVGRHDSESRDSN</sequence>
<dbReference type="SMART" id="SM00061">
    <property type="entry name" value="MATH"/>
    <property type="match status" value="1"/>
</dbReference>
<dbReference type="InterPro" id="IPR049342">
    <property type="entry name" value="TRAF1-6_MATH_dom"/>
</dbReference>
<dbReference type="PANTHER" id="PTHR10131:SF94">
    <property type="entry name" value="TNF RECEPTOR-ASSOCIATED FACTOR 4"/>
    <property type="match status" value="1"/>
</dbReference>
<proteinExistence type="predicted"/>
<reference evidence="11 12" key="1">
    <citation type="submission" date="2022-05" db="EMBL/GenBank/DDBJ databases">
        <authorList>
            <consortium name="Genoscope - CEA"/>
            <person name="William W."/>
        </authorList>
    </citation>
    <scope>NUCLEOTIDE SEQUENCE [LARGE SCALE GENOMIC DNA]</scope>
</reference>
<dbReference type="PANTHER" id="PTHR10131">
    <property type="entry name" value="TNF RECEPTOR ASSOCIATED FACTOR"/>
    <property type="match status" value="1"/>
</dbReference>